<dbReference type="Pfam" id="PF08448">
    <property type="entry name" value="PAS_4"/>
    <property type="match status" value="1"/>
</dbReference>
<dbReference type="InterPro" id="IPR052155">
    <property type="entry name" value="Biofilm_reg_signaling"/>
</dbReference>
<dbReference type="InterPro" id="IPR000700">
    <property type="entry name" value="PAS-assoc_C"/>
</dbReference>
<dbReference type="InterPro" id="IPR000014">
    <property type="entry name" value="PAS"/>
</dbReference>
<sequence length="1206" mass="135689">MSDRDSLEQHLLEYKALIDNAGVAIVLTRERLVRRCNPYAHELFGWPPGKLIGQAGSVFLPSAEAYVTLLQKVRPELRAGKTVEVESPLKRHDGSIFSAHLVVRAIDAAAPRLGTVWIINDISQECTRRDATARLLREQQLIFESAHTGIVFLRERIIVRCNPRFEEILGYGPGELIGKLNSIYYPSQEDWIETGRIAYAAIAETGTYSGEARYQRRDGTPIWCHITGSMLDPKNPDLGFVWLYEDITARHNAEAALIQSYHEHQLIFDNALIGISYQRNRVIQRCNRRLEEIFGFPEGGLAGQSTRVLFCSEEEWKDAWVQVNSQLSAERTFEGEMRYCKRDGTPIWNHIIGRTITSPDGGETWIWAYDDITARRAAEAALVQSNQEYSLIFNNAMIGISYMRNRTFLHCNRRLEEIFGYPPGGLIGQSSRLLFDTDEEWEETGRRVYDTTKAGDFFSGEISYRRSDGQRICVNARGRMVEQAGEQIWIWTHEDVTRRFLAEEALRKSNIELEQRVTERTAELSKQLHFLKQLIETIPGPIFYKDEHARYLGCNSAFANFIGIAAGDLIGKTPHDIAPAELADKYLAADRTLLDKPGTQIYEYPVRYANGEIRDVMFHKATFTQPDGAVGGLVGFMLDITERKRMEASLRQAATVFDSSAEGVTITSPDGTIVAVNRAFTEITGYSEAEVLGRNPSMLQSGRHNKAFYRDMWTAVERSGRWQGEVWNKCKNGRLFPEWLTISAVKDSSGAITHYVGVFSDITAIKTAYEQLNYQAHHDSLTGLPNRLLLEDRLHVALQRARREQTGLAVLFVDLDRFKKINDSLGHDVGDRVLCEVAVRMSKLIRGSDTVARLGGDEFLILMEGVGDSGTALNVADKILENLRETPVSLDQEFFVGVSIGISIFPEDGDDATTLIKNADIAMYRAKQRGRNTSEFYTPELTDSALEHFHLETELRRAIERDELRIYLQPQFSLVTGKLIGAEALVRWQHPEQGLVLPGKFIPLAEESGLIVDIGEWVQRAACQYWAAWTREGLNPGVVSINVSSVEFRRGRIQEIVRRTLDATRLPPALLELEITESAVMSQVESGIQVLNDLRAIGINLAIDDFGTGYSSLAYLKRLPLNKLKVDQSFVRGLPDNAEDCAIARAVIALGHSLQLTIIAEGVETHEQSEFLLREGCDEIQGYLRGKPMPVDEFARAFLLDGLTPA</sequence>
<dbReference type="PROSITE" id="PS50113">
    <property type="entry name" value="PAC"/>
    <property type="match status" value="4"/>
</dbReference>
<dbReference type="InterPro" id="IPR013656">
    <property type="entry name" value="PAS_4"/>
</dbReference>
<feature type="domain" description="EAL" evidence="4">
    <location>
        <begin position="948"/>
        <end position="1202"/>
    </location>
</feature>
<dbReference type="GO" id="GO:0071732">
    <property type="term" value="P:cellular response to nitric oxide"/>
    <property type="evidence" value="ECO:0007669"/>
    <property type="project" value="UniProtKB-ARBA"/>
</dbReference>
<dbReference type="CDD" id="cd01948">
    <property type="entry name" value="EAL"/>
    <property type="match status" value="1"/>
</dbReference>
<dbReference type="SMART" id="SM00091">
    <property type="entry name" value="PAS"/>
    <property type="match status" value="6"/>
</dbReference>
<dbReference type="CDD" id="cd00130">
    <property type="entry name" value="PAS"/>
    <property type="match status" value="5"/>
</dbReference>
<organism evidence="6 7">
    <name type="scientific">Candidatus Propionivibrio aalborgensis</name>
    <dbReference type="NCBI Taxonomy" id="1860101"/>
    <lineage>
        <taxon>Bacteria</taxon>
        <taxon>Pseudomonadati</taxon>
        <taxon>Pseudomonadota</taxon>
        <taxon>Betaproteobacteria</taxon>
        <taxon>Rhodocyclales</taxon>
        <taxon>Rhodocyclaceae</taxon>
        <taxon>Propionivibrio</taxon>
    </lineage>
</organism>
<dbReference type="NCBIfam" id="TIGR00229">
    <property type="entry name" value="sensory_box"/>
    <property type="match status" value="6"/>
</dbReference>
<dbReference type="SUPFAM" id="SSF55785">
    <property type="entry name" value="PYP-like sensor domain (PAS domain)"/>
    <property type="match status" value="6"/>
</dbReference>
<dbReference type="InterPro" id="IPR035919">
    <property type="entry name" value="EAL_sf"/>
</dbReference>
<dbReference type="Gene3D" id="3.30.70.270">
    <property type="match status" value="1"/>
</dbReference>
<dbReference type="Pfam" id="PF00989">
    <property type="entry name" value="PAS"/>
    <property type="match status" value="1"/>
</dbReference>
<evidence type="ECO:0000313" key="7">
    <source>
        <dbReference type="Proteomes" id="UP000199600"/>
    </source>
</evidence>
<dbReference type="InterPro" id="IPR043128">
    <property type="entry name" value="Rev_trsase/Diguanyl_cyclase"/>
</dbReference>
<dbReference type="SUPFAM" id="SSF55073">
    <property type="entry name" value="Nucleotide cyclase"/>
    <property type="match status" value="1"/>
</dbReference>
<dbReference type="PANTHER" id="PTHR44757">
    <property type="entry name" value="DIGUANYLATE CYCLASE DGCP"/>
    <property type="match status" value="1"/>
</dbReference>
<evidence type="ECO:0000313" key="6">
    <source>
        <dbReference type="EMBL" id="SBT10989.1"/>
    </source>
</evidence>
<dbReference type="PROSITE" id="PS50883">
    <property type="entry name" value="EAL"/>
    <property type="match status" value="1"/>
</dbReference>
<reference evidence="6 7" key="1">
    <citation type="submission" date="2016-06" db="EMBL/GenBank/DDBJ databases">
        <authorList>
            <person name="Kjaerup R.B."/>
            <person name="Dalgaard T.S."/>
            <person name="Juul-Madsen H.R."/>
        </authorList>
    </citation>
    <scope>NUCLEOTIDE SEQUENCE [LARGE SCALE GENOMIC DNA]</scope>
    <source>
        <strain evidence="6">2</strain>
    </source>
</reference>
<dbReference type="InterPro" id="IPR035965">
    <property type="entry name" value="PAS-like_dom_sf"/>
</dbReference>
<dbReference type="PANTHER" id="PTHR44757:SF2">
    <property type="entry name" value="BIOFILM ARCHITECTURE MAINTENANCE PROTEIN MBAA"/>
    <property type="match status" value="1"/>
</dbReference>
<dbReference type="InterPro" id="IPR013767">
    <property type="entry name" value="PAS_fold"/>
</dbReference>
<feature type="domain" description="GGDEF" evidence="5">
    <location>
        <begin position="806"/>
        <end position="939"/>
    </location>
</feature>
<dbReference type="InterPro" id="IPR029787">
    <property type="entry name" value="Nucleotide_cyclase"/>
</dbReference>
<dbReference type="NCBIfam" id="TIGR00254">
    <property type="entry name" value="GGDEF"/>
    <property type="match status" value="1"/>
</dbReference>
<dbReference type="PROSITE" id="PS50112">
    <property type="entry name" value="PAS"/>
    <property type="match status" value="3"/>
</dbReference>
<dbReference type="Pfam" id="PF00563">
    <property type="entry name" value="EAL"/>
    <property type="match status" value="1"/>
</dbReference>
<comment type="catalytic activity">
    <reaction evidence="1">
        <text>3',3'-c-di-GMP + H2O = 5'-phosphoguanylyl(3'-&gt;5')guanosine + H(+)</text>
        <dbReference type="Rhea" id="RHEA:24902"/>
        <dbReference type="ChEBI" id="CHEBI:15377"/>
        <dbReference type="ChEBI" id="CHEBI:15378"/>
        <dbReference type="ChEBI" id="CHEBI:58754"/>
        <dbReference type="ChEBI" id="CHEBI:58805"/>
        <dbReference type="EC" id="3.1.4.52"/>
    </reaction>
    <physiologicalReaction direction="left-to-right" evidence="1">
        <dbReference type="Rhea" id="RHEA:24903"/>
    </physiologicalReaction>
</comment>
<dbReference type="Pfam" id="PF13426">
    <property type="entry name" value="PAS_9"/>
    <property type="match status" value="4"/>
</dbReference>
<feature type="domain" description="PAC" evidence="3">
    <location>
        <begin position="720"/>
        <end position="774"/>
    </location>
</feature>
<evidence type="ECO:0000256" key="1">
    <source>
        <dbReference type="ARBA" id="ARBA00051114"/>
    </source>
</evidence>
<proteinExistence type="predicted"/>
<accession>A0A1A8Y1H8</accession>
<dbReference type="FunFam" id="3.20.20.450:FF:000001">
    <property type="entry name" value="Cyclic di-GMP phosphodiesterase yahA"/>
    <property type="match status" value="1"/>
</dbReference>
<dbReference type="InterPro" id="IPR001633">
    <property type="entry name" value="EAL_dom"/>
</dbReference>
<name>A0A1A8Y1H8_9RHOO</name>
<dbReference type="SMART" id="SM00052">
    <property type="entry name" value="EAL"/>
    <property type="match status" value="1"/>
</dbReference>
<dbReference type="SMART" id="SM00267">
    <property type="entry name" value="GGDEF"/>
    <property type="match status" value="1"/>
</dbReference>
<dbReference type="Proteomes" id="UP000199600">
    <property type="component" value="Unassembled WGS sequence"/>
</dbReference>
<feature type="domain" description="PAS" evidence="2">
    <location>
        <begin position="158"/>
        <end position="179"/>
    </location>
</feature>
<feature type="domain" description="PAC" evidence="3">
    <location>
        <begin position="600"/>
        <end position="652"/>
    </location>
</feature>
<feature type="domain" description="PAC" evidence="3">
    <location>
        <begin position="208"/>
        <end position="259"/>
    </location>
</feature>
<evidence type="ECO:0000259" key="2">
    <source>
        <dbReference type="PROSITE" id="PS50112"/>
    </source>
</evidence>
<dbReference type="Gene3D" id="3.20.20.450">
    <property type="entry name" value="EAL domain"/>
    <property type="match status" value="1"/>
</dbReference>
<gene>
    <name evidence="6" type="ORF">PROAA_820005</name>
</gene>
<dbReference type="SUPFAM" id="SSF141868">
    <property type="entry name" value="EAL domain-like"/>
    <property type="match status" value="1"/>
</dbReference>
<feature type="domain" description="PAS" evidence="2">
    <location>
        <begin position="649"/>
        <end position="695"/>
    </location>
</feature>
<protein>
    <submittedName>
        <fullName evidence="6">PAS/PAC sensor-containing diguanylate cyclase/phosphodiesterase</fullName>
    </submittedName>
</protein>
<dbReference type="InterPro" id="IPR000160">
    <property type="entry name" value="GGDEF_dom"/>
</dbReference>
<dbReference type="EMBL" id="FLQY01000387">
    <property type="protein sequence ID" value="SBT10989.1"/>
    <property type="molecule type" value="Genomic_DNA"/>
</dbReference>
<feature type="domain" description="PAS" evidence="2">
    <location>
        <begin position="527"/>
        <end position="573"/>
    </location>
</feature>
<dbReference type="Gene3D" id="3.30.450.20">
    <property type="entry name" value="PAS domain"/>
    <property type="match status" value="6"/>
</dbReference>
<dbReference type="GO" id="GO:0006355">
    <property type="term" value="P:regulation of DNA-templated transcription"/>
    <property type="evidence" value="ECO:0007669"/>
    <property type="project" value="InterPro"/>
</dbReference>
<dbReference type="FunFam" id="3.30.70.270:FF:000001">
    <property type="entry name" value="Diguanylate cyclase domain protein"/>
    <property type="match status" value="1"/>
</dbReference>
<keyword evidence="7" id="KW-1185">Reference proteome</keyword>
<evidence type="ECO:0000259" key="4">
    <source>
        <dbReference type="PROSITE" id="PS50883"/>
    </source>
</evidence>
<evidence type="ECO:0000259" key="5">
    <source>
        <dbReference type="PROSITE" id="PS50887"/>
    </source>
</evidence>
<dbReference type="AlphaFoldDB" id="A0A1A8Y1H8"/>
<dbReference type="Pfam" id="PF00990">
    <property type="entry name" value="GGDEF"/>
    <property type="match status" value="1"/>
</dbReference>
<dbReference type="GO" id="GO:0071111">
    <property type="term" value="F:cyclic-guanylate-specific phosphodiesterase activity"/>
    <property type="evidence" value="ECO:0007669"/>
    <property type="project" value="UniProtKB-EC"/>
</dbReference>
<dbReference type="CDD" id="cd01949">
    <property type="entry name" value="GGDEF"/>
    <property type="match status" value="1"/>
</dbReference>
<dbReference type="RefSeq" id="WP_186412538.1">
    <property type="nucleotide sequence ID" value="NZ_FLQY01000387.1"/>
</dbReference>
<evidence type="ECO:0000259" key="3">
    <source>
        <dbReference type="PROSITE" id="PS50113"/>
    </source>
</evidence>
<dbReference type="SMART" id="SM00086">
    <property type="entry name" value="PAC"/>
    <property type="match status" value="6"/>
</dbReference>
<dbReference type="PROSITE" id="PS50887">
    <property type="entry name" value="GGDEF"/>
    <property type="match status" value="1"/>
</dbReference>
<feature type="domain" description="PAC" evidence="3">
    <location>
        <begin position="333"/>
        <end position="384"/>
    </location>
</feature>
<dbReference type="InterPro" id="IPR001610">
    <property type="entry name" value="PAC"/>
</dbReference>